<keyword evidence="2" id="KW-1003">Cell membrane</keyword>
<evidence type="ECO:0000256" key="4">
    <source>
        <dbReference type="ARBA" id="ARBA00022989"/>
    </source>
</evidence>
<dbReference type="Pfam" id="PF02653">
    <property type="entry name" value="BPD_transp_2"/>
    <property type="match status" value="1"/>
</dbReference>
<protein>
    <submittedName>
        <fullName evidence="7">Branched-chain amino acid ABC transporter permease</fullName>
    </submittedName>
</protein>
<evidence type="ECO:0000256" key="5">
    <source>
        <dbReference type="ARBA" id="ARBA00023136"/>
    </source>
</evidence>
<dbReference type="InterPro" id="IPR043428">
    <property type="entry name" value="LivM-like"/>
</dbReference>
<feature type="transmembrane region" description="Helical" evidence="6">
    <location>
        <begin position="77"/>
        <end position="102"/>
    </location>
</feature>
<reference evidence="7 8" key="1">
    <citation type="submission" date="2018-11" db="EMBL/GenBank/DDBJ databases">
        <title>Vibrio LJC006 sp. nov., isolated from seawater during the bloom of the enteromorpha.</title>
        <authorList>
            <person name="Liang J."/>
        </authorList>
    </citation>
    <scope>NUCLEOTIDE SEQUENCE [LARGE SCALE GENOMIC DNA]</scope>
    <source>
        <strain evidence="7 8">LJC006</strain>
    </source>
</reference>
<feature type="transmembrane region" description="Helical" evidence="6">
    <location>
        <begin position="212"/>
        <end position="237"/>
    </location>
</feature>
<gene>
    <name evidence="7" type="ORF">EES38_15610</name>
</gene>
<evidence type="ECO:0000256" key="6">
    <source>
        <dbReference type="SAM" id="Phobius"/>
    </source>
</evidence>
<feature type="transmembrane region" description="Helical" evidence="6">
    <location>
        <begin position="6"/>
        <end position="24"/>
    </location>
</feature>
<accession>A0A3N9TYX3</accession>
<evidence type="ECO:0000313" key="8">
    <source>
        <dbReference type="Proteomes" id="UP000281112"/>
    </source>
</evidence>
<dbReference type="Proteomes" id="UP000281112">
    <property type="component" value="Unassembled WGS sequence"/>
</dbReference>
<sequence length="331" mass="35183">MRNENSVFGGITWIAIALLIAMPLSLPSATLATEIVIFALAALACNILLGYAGLLSFGQGIFFGGGAYAASLAMLHLHVGMILALTIAIVVGGLLAFIVGIMSIRRTGIYFVMLTLAFTQMAYFLAYTFSDWTGGDNGLLDVPRPDLSVFNYQVANLSSSESFYVFVAVLFAAVFIFCRRIIQSPFGTTLIAIRENEGRASAVGFSTNHFKLLAFVLSGAITGMAGALYAMLINFAPLSNIELGMSENILIMTIIGGTKSLLGSLLGSGLIVTLGDVLSSIWPRWLMALGAALIAVVLFMPDGLWGGITALKERAKKLKKSKSVNVSEVLK</sequence>
<proteinExistence type="predicted"/>
<evidence type="ECO:0000313" key="7">
    <source>
        <dbReference type="EMBL" id="RQW62142.1"/>
    </source>
</evidence>
<comment type="caution">
    <text evidence="7">The sequence shown here is derived from an EMBL/GenBank/DDBJ whole genome shotgun (WGS) entry which is preliminary data.</text>
</comment>
<dbReference type="PANTHER" id="PTHR30482:SF17">
    <property type="entry name" value="ABC TRANSPORTER ATP-BINDING PROTEIN"/>
    <property type="match status" value="1"/>
</dbReference>
<dbReference type="OrthoDB" id="9034298at2"/>
<dbReference type="PANTHER" id="PTHR30482">
    <property type="entry name" value="HIGH-AFFINITY BRANCHED-CHAIN AMINO ACID TRANSPORT SYSTEM PERMEASE"/>
    <property type="match status" value="1"/>
</dbReference>
<dbReference type="EMBL" id="RJVQ01000007">
    <property type="protein sequence ID" value="RQW62142.1"/>
    <property type="molecule type" value="Genomic_DNA"/>
</dbReference>
<feature type="transmembrane region" description="Helical" evidence="6">
    <location>
        <begin position="163"/>
        <end position="182"/>
    </location>
</feature>
<keyword evidence="8" id="KW-1185">Reference proteome</keyword>
<evidence type="ECO:0000256" key="2">
    <source>
        <dbReference type="ARBA" id="ARBA00022475"/>
    </source>
</evidence>
<keyword evidence="4 6" id="KW-1133">Transmembrane helix</keyword>
<dbReference type="GO" id="GO:0005886">
    <property type="term" value="C:plasma membrane"/>
    <property type="evidence" value="ECO:0007669"/>
    <property type="project" value="UniProtKB-SubCell"/>
</dbReference>
<dbReference type="GO" id="GO:0015658">
    <property type="term" value="F:branched-chain amino acid transmembrane transporter activity"/>
    <property type="evidence" value="ECO:0007669"/>
    <property type="project" value="InterPro"/>
</dbReference>
<evidence type="ECO:0000256" key="1">
    <source>
        <dbReference type="ARBA" id="ARBA00004429"/>
    </source>
</evidence>
<dbReference type="CDD" id="cd06581">
    <property type="entry name" value="TM_PBP1_LivM_like"/>
    <property type="match status" value="1"/>
</dbReference>
<dbReference type="InterPro" id="IPR001851">
    <property type="entry name" value="ABC_transp_permease"/>
</dbReference>
<organism evidence="7 8">
    <name type="scientific">Vibrio viridaestus</name>
    <dbReference type="NCBI Taxonomy" id="2487322"/>
    <lineage>
        <taxon>Bacteria</taxon>
        <taxon>Pseudomonadati</taxon>
        <taxon>Pseudomonadota</taxon>
        <taxon>Gammaproteobacteria</taxon>
        <taxon>Vibrionales</taxon>
        <taxon>Vibrionaceae</taxon>
        <taxon>Vibrio</taxon>
    </lineage>
</organism>
<feature type="transmembrane region" description="Helical" evidence="6">
    <location>
        <begin position="36"/>
        <end position="57"/>
    </location>
</feature>
<keyword evidence="3 6" id="KW-0812">Transmembrane</keyword>
<dbReference type="AlphaFoldDB" id="A0A3N9TYX3"/>
<feature type="transmembrane region" description="Helical" evidence="6">
    <location>
        <begin position="109"/>
        <end position="129"/>
    </location>
</feature>
<feature type="transmembrane region" description="Helical" evidence="6">
    <location>
        <begin position="249"/>
        <end position="274"/>
    </location>
</feature>
<comment type="subcellular location">
    <subcellularLocation>
        <location evidence="1">Cell inner membrane</location>
        <topology evidence="1">Multi-pass membrane protein</topology>
    </subcellularLocation>
</comment>
<keyword evidence="5 6" id="KW-0472">Membrane</keyword>
<name>A0A3N9TYX3_9VIBR</name>
<evidence type="ECO:0000256" key="3">
    <source>
        <dbReference type="ARBA" id="ARBA00022692"/>
    </source>
</evidence>
<feature type="transmembrane region" description="Helical" evidence="6">
    <location>
        <begin position="286"/>
        <end position="308"/>
    </location>
</feature>
<dbReference type="RefSeq" id="WP_124938138.1">
    <property type="nucleotide sequence ID" value="NZ_RJVQ01000007.1"/>
</dbReference>